<keyword evidence="2" id="KW-1133">Transmembrane helix</keyword>
<proteinExistence type="predicted"/>
<evidence type="ECO:0000313" key="3">
    <source>
        <dbReference type="EMBL" id="ATQ69186.1"/>
    </source>
</evidence>
<reference evidence="4" key="1">
    <citation type="submission" date="2017-10" db="EMBL/GenBank/DDBJ databases">
        <title>Completed PacBio SMRT sequence of Methylosinus trichosporium OB3b reveals presence of a third large plasmid.</title>
        <authorList>
            <person name="Charles T.C."/>
            <person name="Lynch M.D.J."/>
            <person name="Heil J.R."/>
            <person name="Cheng J."/>
        </authorList>
    </citation>
    <scope>NUCLEOTIDE SEQUENCE [LARGE SCALE GENOMIC DNA]</scope>
    <source>
        <strain evidence="4">OB3b</strain>
    </source>
</reference>
<sequence>MLWFLALVLGPFSLVVGLFMTIGSWRDQRDFREMTERGYHAIASIARAYPATRQSGQPQTYLIELRWTDSFGRPHAYGPTHISVRFWRQITTDGELTTSKTEVIALAEAARPVILADIAERKFQDEVGIKAGVAFLLFGLALVVPLVVHLFKNRREIARAVQDAAQGIWNWRRNSAAERSAELQDAMKEWRRSMDVLLANEANARLVRDSIRRLEDGGFRIVPTLNRDLLMIRVLRECASRSRAGDLEQFFAGRSDLIGGNTLDLLMLLDLAGESDAFDDLYGGSDLQAVLPDLWTLSEDDRVTILDAHSASIFENAASISVVNEHWPGEFSKEKVKELEALAGGDFTVRSVAETEKPEELVVDLMMDDGASARFEMGAAKRMDLSPLFETVNALLARRNKGRFSVIYCDTEVVTAVYLRPNERPAFHRWAERQCFAAGPLLEFMQ</sequence>
<gene>
    <name evidence="3" type="ORF">CQW49_15830</name>
</gene>
<keyword evidence="1" id="KW-0175">Coiled coil</keyword>
<feature type="coiled-coil region" evidence="1">
    <location>
        <begin position="173"/>
        <end position="200"/>
    </location>
</feature>
<feature type="transmembrane region" description="Helical" evidence="2">
    <location>
        <begin position="6"/>
        <end position="25"/>
    </location>
</feature>
<evidence type="ECO:0000256" key="1">
    <source>
        <dbReference type="SAM" id="Coils"/>
    </source>
</evidence>
<dbReference type="KEGG" id="mtw:CQW49_15830"/>
<organism evidence="3 4">
    <name type="scientific">Methylosinus trichosporium (strain ATCC 35070 / NCIMB 11131 / UNIQEM 75 / OB3b)</name>
    <dbReference type="NCBI Taxonomy" id="595536"/>
    <lineage>
        <taxon>Bacteria</taxon>
        <taxon>Pseudomonadati</taxon>
        <taxon>Pseudomonadota</taxon>
        <taxon>Alphaproteobacteria</taxon>
        <taxon>Hyphomicrobiales</taxon>
        <taxon>Methylocystaceae</taxon>
        <taxon>Methylosinus</taxon>
    </lineage>
</organism>
<dbReference type="Proteomes" id="UP000230709">
    <property type="component" value="Chromosome"/>
</dbReference>
<keyword evidence="2" id="KW-0472">Membrane</keyword>
<name>A0A2D2D2I6_METT3</name>
<keyword evidence="4" id="KW-1185">Reference proteome</keyword>
<evidence type="ECO:0000256" key="2">
    <source>
        <dbReference type="SAM" id="Phobius"/>
    </source>
</evidence>
<dbReference type="RefSeq" id="WP_003610065.1">
    <property type="nucleotide sequence ID" value="NZ_ADVE02000001.1"/>
</dbReference>
<dbReference type="EMBL" id="CP023737">
    <property type="protein sequence ID" value="ATQ69186.1"/>
    <property type="molecule type" value="Genomic_DNA"/>
</dbReference>
<protein>
    <submittedName>
        <fullName evidence="3">Uncharacterized protein</fullName>
    </submittedName>
</protein>
<keyword evidence="2" id="KW-0812">Transmembrane</keyword>
<evidence type="ECO:0000313" key="4">
    <source>
        <dbReference type="Proteomes" id="UP000230709"/>
    </source>
</evidence>
<dbReference type="AlphaFoldDB" id="A0A2D2D2I6"/>
<accession>A0A2D2D2I6</accession>
<feature type="transmembrane region" description="Helical" evidence="2">
    <location>
        <begin position="131"/>
        <end position="151"/>
    </location>
</feature>